<evidence type="ECO:0000256" key="5">
    <source>
        <dbReference type="ARBA" id="ARBA00022519"/>
    </source>
</evidence>
<keyword evidence="13" id="KW-1185">Reference proteome</keyword>
<keyword evidence="4" id="KW-1003">Cell membrane</keyword>
<dbReference type="InterPro" id="IPR058626">
    <property type="entry name" value="MdtA-like_b-barrel"/>
</dbReference>
<dbReference type="Gene3D" id="2.40.420.20">
    <property type="match status" value="1"/>
</dbReference>
<evidence type="ECO:0000259" key="8">
    <source>
        <dbReference type="Pfam" id="PF25876"/>
    </source>
</evidence>
<feature type="region of interest" description="Disordered" evidence="7">
    <location>
        <begin position="26"/>
        <end position="74"/>
    </location>
</feature>
<evidence type="ECO:0000313" key="13">
    <source>
        <dbReference type="Proteomes" id="UP001597206"/>
    </source>
</evidence>
<dbReference type="Gene3D" id="2.40.30.170">
    <property type="match status" value="1"/>
</dbReference>
<evidence type="ECO:0000256" key="2">
    <source>
        <dbReference type="ARBA" id="ARBA00009477"/>
    </source>
</evidence>
<dbReference type="InterPro" id="IPR058625">
    <property type="entry name" value="MdtA-like_BSH"/>
</dbReference>
<feature type="domain" description="Multidrug resistance protein MdtA-like alpha-helical hairpin" evidence="8">
    <location>
        <begin position="140"/>
        <end position="210"/>
    </location>
</feature>
<evidence type="ECO:0000256" key="7">
    <source>
        <dbReference type="SAM" id="MobiDB-lite"/>
    </source>
</evidence>
<dbReference type="Gene3D" id="1.10.287.470">
    <property type="entry name" value="Helix hairpin bin"/>
    <property type="match status" value="1"/>
</dbReference>
<evidence type="ECO:0000259" key="11">
    <source>
        <dbReference type="Pfam" id="PF25967"/>
    </source>
</evidence>
<keyword evidence="3" id="KW-0813">Transport</keyword>
<feature type="domain" description="Multidrug resistance protein MdtA-like barrel-sandwich hybrid" evidence="9">
    <location>
        <begin position="101"/>
        <end position="240"/>
    </location>
</feature>
<organism evidence="12 13">
    <name type="scientific">Methylophilus flavus</name>
    <dbReference type="NCBI Taxonomy" id="640084"/>
    <lineage>
        <taxon>Bacteria</taxon>
        <taxon>Pseudomonadati</taxon>
        <taxon>Pseudomonadota</taxon>
        <taxon>Betaproteobacteria</taxon>
        <taxon>Nitrosomonadales</taxon>
        <taxon>Methylophilaceae</taxon>
        <taxon>Methylophilus</taxon>
    </lineage>
</organism>
<dbReference type="Gene3D" id="2.40.50.100">
    <property type="match status" value="1"/>
</dbReference>
<reference evidence="13" key="1">
    <citation type="journal article" date="2019" name="Int. J. Syst. Evol. Microbiol.">
        <title>The Global Catalogue of Microorganisms (GCM) 10K type strain sequencing project: providing services to taxonomists for standard genome sequencing and annotation.</title>
        <authorList>
            <consortium name="The Broad Institute Genomics Platform"/>
            <consortium name="The Broad Institute Genome Sequencing Center for Infectious Disease"/>
            <person name="Wu L."/>
            <person name="Ma J."/>
        </authorList>
    </citation>
    <scope>NUCLEOTIDE SEQUENCE [LARGE SCALE GENOMIC DNA]</scope>
    <source>
        <strain evidence="13">CCUG 58411</strain>
    </source>
</reference>
<comment type="similarity">
    <text evidence="2">Belongs to the membrane fusion protein (MFP) (TC 8.A.1) family.</text>
</comment>
<evidence type="ECO:0000259" key="9">
    <source>
        <dbReference type="Pfam" id="PF25917"/>
    </source>
</evidence>
<dbReference type="Proteomes" id="UP001597206">
    <property type="component" value="Unassembled WGS sequence"/>
</dbReference>
<keyword evidence="6" id="KW-0472">Membrane</keyword>
<name>A0ABW3PBR3_9PROT</name>
<dbReference type="Pfam" id="PF25944">
    <property type="entry name" value="Beta-barrel_RND"/>
    <property type="match status" value="1"/>
</dbReference>
<comment type="subcellular location">
    <subcellularLocation>
        <location evidence="1">Cell membrane</location>
    </subcellularLocation>
</comment>
<evidence type="ECO:0000256" key="6">
    <source>
        <dbReference type="ARBA" id="ARBA00023136"/>
    </source>
</evidence>
<feature type="region of interest" description="Disordered" evidence="7">
    <location>
        <begin position="407"/>
        <end position="427"/>
    </location>
</feature>
<dbReference type="InterPro" id="IPR006143">
    <property type="entry name" value="RND_pump_MFP"/>
</dbReference>
<evidence type="ECO:0000313" key="12">
    <source>
        <dbReference type="EMBL" id="MFD1121427.1"/>
    </source>
</evidence>
<evidence type="ECO:0000256" key="4">
    <source>
        <dbReference type="ARBA" id="ARBA00022475"/>
    </source>
</evidence>
<protein>
    <submittedName>
        <fullName evidence="12">Efflux RND transporter periplasmic adaptor subunit</fullName>
    </submittedName>
</protein>
<dbReference type="PANTHER" id="PTHR30469">
    <property type="entry name" value="MULTIDRUG RESISTANCE PROTEIN MDTA"/>
    <property type="match status" value="1"/>
</dbReference>
<sequence length="427" mass="45091">MQKKIVIVLAGVLLFAGIGKGWSELRSNHPQKGDAVPAEAGQGKGPEDKNSGNKNPDDKSTGDKGPGKKGGKPLFVSVEQVKPGTIHVYHQALGTVTSFATVAVKSRVNGQLTAINFREGQLVKAGDVLARIDARPFEAQLSQIQGQHIKDKALLANAVADLDRYQTLLKQDSIAGQQVDAQASLVQQYKGTVLSDSGAVENAQLQVAYTRIVAPVSGRIGLRQIDAGNNITTADTLAVINQISPIAVTFTLPENMAQEISRLLDQQSSKGLPVQALDKGNTRVLAQGKLLTLDNQIDPATGTIKLKAQFANGDSALFPNQFVNIKILLNTLQQVNVLPQVAIQHGSQGHFVYLVDTQDKLHVQPVTTGPADGDSVAVLKGVNAGDRVVVSGLDKLRDGAKVIVAGAGKGKGKHEHSKSGESSARHS</sequence>
<comment type="caution">
    <text evidence="12">The sequence shown here is derived from an EMBL/GenBank/DDBJ whole genome shotgun (WGS) entry which is preliminary data.</text>
</comment>
<feature type="compositionally biased region" description="Basic and acidic residues" evidence="7">
    <location>
        <begin position="45"/>
        <end position="66"/>
    </location>
</feature>
<dbReference type="Pfam" id="PF25917">
    <property type="entry name" value="BSH_RND"/>
    <property type="match status" value="1"/>
</dbReference>
<dbReference type="RefSeq" id="WP_379030217.1">
    <property type="nucleotide sequence ID" value="NZ_JBHTLN010000001.1"/>
</dbReference>
<evidence type="ECO:0000256" key="1">
    <source>
        <dbReference type="ARBA" id="ARBA00004236"/>
    </source>
</evidence>
<accession>A0ABW3PBR3</accession>
<dbReference type="Pfam" id="PF25876">
    <property type="entry name" value="HH_MFP_RND"/>
    <property type="match status" value="1"/>
</dbReference>
<dbReference type="InterPro" id="IPR058627">
    <property type="entry name" value="MdtA-like_C"/>
</dbReference>
<evidence type="ECO:0000259" key="10">
    <source>
        <dbReference type="Pfam" id="PF25944"/>
    </source>
</evidence>
<proteinExistence type="inferred from homology"/>
<dbReference type="EMBL" id="JBHTLN010000001">
    <property type="protein sequence ID" value="MFD1121427.1"/>
    <property type="molecule type" value="Genomic_DNA"/>
</dbReference>
<dbReference type="PANTHER" id="PTHR30469:SF12">
    <property type="entry name" value="MULTIDRUG RESISTANCE PROTEIN MDTA"/>
    <property type="match status" value="1"/>
</dbReference>
<dbReference type="InterPro" id="IPR058624">
    <property type="entry name" value="MdtA-like_HH"/>
</dbReference>
<dbReference type="Pfam" id="PF25967">
    <property type="entry name" value="RND-MFP_C"/>
    <property type="match status" value="1"/>
</dbReference>
<keyword evidence="5" id="KW-0997">Cell inner membrane</keyword>
<feature type="domain" description="Multidrug resistance protein MdtA-like beta-barrel" evidence="10">
    <location>
        <begin position="245"/>
        <end position="329"/>
    </location>
</feature>
<dbReference type="SUPFAM" id="SSF111369">
    <property type="entry name" value="HlyD-like secretion proteins"/>
    <property type="match status" value="1"/>
</dbReference>
<dbReference type="NCBIfam" id="TIGR01730">
    <property type="entry name" value="RND_mfp"/>
    <property type="match status" value="1"/>
</dbReference>
<evidence type="ECO:0000256" key="3">
    <source>
        <dbReference type="ARBA" id="ARBA00022448"/>
    </source>
</evidence>
<feature type="domain" description="Multidrug resistance protein MdtA-like C-terminal permuted SH3" evidence="11">
    <location>
        <begin position="337"/>
        <end position="395"/>
    </location>
</feature>
<gene>
    <name evidence="12" type="ORF">ACFQ2T_02845</name>
</gene>